<dbReference type="SUPFAM" id="SSF54001">
    <property type="entry name" value="Cysteine proteinases"/>
    <property type="match status" value="1"/>
</dbReference>
<sequence length="229" mass="24947">MSGLRRIICVTGVVIFLWVSCEFAAAQPLLKQGMSGEDVLQMQIQLKDFGYLDGDADGIFDSRTKLAVMDFQSDSGLDADGILGEKTMLALREYKTVSANRGLIDGRRVAEVITMAKKFLGVPYAWAGASPGGFDCSGFVYYLYSKVGVHLPRMADGQFAVGSPVKRSELQPGDIVFFSTYEPGPSHCGIYLGNNQFIHASSAAGEVTVTPLSKAYYVERYLGARRVLR</sequence>
<evidence type="ECO:0000256" key="2">
    <source>
        <dbReference type="ARBA" id="ARBA00022670"/>
    </source>
</evidence>
<evidence type="ECO:0000256" key="4">
    <source>
        <dbReference type="ARBA" id="ARBA00022807"/>
    </source>
</evidence>
<protein>
    <submittedName>
        <fullName evidence="6">Glycoside hydrolase</fullName>
    </submittedName>
</protein>
<evidence type="ECO:0000259" key="5">
    <source>
        <dbReference type="PROSITE" id="PS51935"/>
    </source>
</evidence>
<keyword evidence="3 6" id="KW-0378">Hydrolase</keyword>
<dbReference type="InterPro" id="IPR002477">
    <property type="entry name" value="Peptidoglycan-bd-like"/>
</dbReference>
<dbReference type="InterPro" id="IPR000064">
    <property type="entry name" value="NLP_P60_dom"/>
</dbReference>
<comment type="caution">
    <text evidence="6">The sequence shown here is derived from an EMBL/GenBank/DDBJ whole genome shotgun (WGS) entry which is preliminary data.</text>
</comment>
<dbReference type="Pfam" id="PF01471">
    <property type="entry name" value="PG_binding_1"/>
    <property type="match status" value="1"/>
</dbReference>
<keyword evidence="2" id="KW-0645">Protease</keyword>
<dbReference type="EMBL" id="LSGP01000013">
    <property type="protein sequence ID" value="KYZ77351.1"/>
    <property type="molecule type" value="Genomic_DNA"/>
</dbReference>
<dbReference type="InterPro" id="IPR051202">
    <property type="entry name" value="Peptidase_C40"/>
</dbReference>
<dbReference type="SUPFAM" id="SSF47090">
    <property type="entry name" value="PGBD-like"/>
    <property type="match status" value="1"/>
</dbReference>
<dbReference type="InterPro" id="IPR036365">
    <property type="entry name" value="PGBD-like_sf"/>
</dbReference>
<comment type="similarity">
    <text evidence="1">Belongs to the peptidase C40 family.</text>
</comment>
<gene>
    <name evidence="6" type="ORF">AXX12_04265</name>
</gene>
<reference evidence="6 7" key="1">
    <citation type="submission" date="2016-02" db="EMBL/GenBank/DDBJ databases">
        <title>Anaerosporomusa subterraneum gen. nov., sp. nov., a spore-forming obligate anaerobe isolated from saprolite.</title>
        <authorList>
            <person name="Choi J.K."/>
            <person name="Shah M."/>
            <person name="Yee N."/>
        </authorList>
    </citation>
    <scope>NUCLEOTIDE SEQUENCE [LARGE SCALE GENOMIC DNA]</scope>
    <source>
        <strain evidence="6 7">RU4</strain>
    </source>
</reference>
<evidence type="ECO:0000313" key="6">
    <source>
        <dbReference type="EMBL" id="KYZ77351.1"/>
    </source>
</evidence>
<evidence type="ECO:0000256" key="1">
    <source>
        <dbReference type="ARBA" id="ARBA00007074"/>
    </source>
</evidence>
<dbReference type="STRING" id="1794912.AXX12_04265"/>
<dbReference type="PANTHER" id="PTHR47053:SF1">
    <property type="entry name" value="MUREIN DD-ENDOPEPTIDASE MEPH-RELATED"/>
    <property type="match status" value="1"/>
</dbReference>
<proteinExistence type="inferred from homology"/>
<dbReference type="AlphaFoldDB" id="A0A154BTV0"/>
<name>A0A154BTV0_ANASB</name>
<dbReference type="Pfam" id="PF00877">
    <property type="entry name" value="NLPC_P60"/>
    <property type="match status" value="1"/>
</dbReference>
<dbReference type="InterPro" id="IPR038765">
    <property type="entry name" value="Papain-like_cys_pep_sf"/>
</dbReference>
<dbReference type="RefSeq" id="WP_066239527.1">
    <property type="nucleotide sequence ID" value="NZ_LSGP01000013.1"/>
</dbReference>
<evidence type="ECO:0000256" key="3">
    <source>
        <dbReference type="ARBA" id="ARBA00022801"/>
    </source>
</evidence>
<keyword evidence="4" id="KW-0788">Thiol protease</keyword>
<dbReference type="PANTHER" id="PTHR47053">
    <property type="entry name" value="MUREIN DD-ENDOPEPTIDASE MEPH-RELATED"/>
    <property type="match status" value="1"/>
</dbReference>
<dbReference type="GO" id="GO:0006508">
    <property type="term" value="P:proteolysis"/>
    <property type="evidence" value="ECO:0007669"/>
    <property type="project" value="UniProtKB-KW"/>
</dbReference>
<dbReference type="Gene3D" id="1.10.101.10">
    <property type="entry name" value="PGBD-like superfamily/PGBD"/>
    <property type="match status" value="1"/>
</dbReference>
<dbReference type="GO" id="GO:0008234">
    <property type="term" value="F:cysteine-type peptidase activity"/>
    <property type="evidence" value="ECO:0007669"/>
    <property type="project" value="UniProtKB-KW"/>
</dbReference>
<dbReference type="PROSITE" id="PS51935">
    <property type="entry name" value="NLPC_P60"/>
    <property type="match status" value="1"/>
</dbReference>
<organism evidence="6 7">
    <name type="scientific">Anaerosporomusa subterranea</name>
    <dbReference type="NCBI Taxonomy" id="1794912"/>
    <lineage>
        <taxon>Bacteria</taxon>
        <taxon>Bacillati</taxon>
        <taxon>Bacillota</taxon>
        <taxon>Negativicutes</taxon>
        <taxon>Acetonemataceae</taxon>
        <taxon>Anaerosporomusa</taxon>
    </lineage>
</organism>
<feature type="domain" description="NlpC/P60" evidence="5">
    <location>
        <begin position="106"/>
        <end position="228"/>
    </location>
</feature>
<dbReference type="InterPro" id="IPR036366">
    <property type="entry name" value="PGBDSf"/>
</dbReference>
<dbReference type="PROSITE" id="PS51257">
    <property type="entry name" value="PROKAR_LIPOPROTEIN"/>
    <property type="match status" value="1"/>
</dbReference>
<evidence type="ECO:0000313" key="7">
    <source>
        <dbReference type="Proteomes" id="UP000076268"/>
    </source>
</evidence>
<accession>A0A154BTV0</accession>
<dbReference type="Gene3D" id="3.90.1720.10">
    <property type="entry name" value="endopeptidase domain like (from Nostoc punctiforme)"/>
    <property type="match status" value="1"/>
</dbReference>
<dbReference type="Proteomes" id="UP000076268">
    <property type="component" value="Unassembled WGS sequence"/>
</dbReference>
<keyword evidence="7" id="KW-1185">Reference proteome</keyword>